<gene>
    <name evidence="2" type="ORF">M622_03025</name>
</gene>
<dbReference type="Gene3D" id="3.40.50.1820">
    <property type="entry name" value="alpha/beta hydrolase"/>
    <property type="match status" value="1"/>
</dbReference>
<comment type="caution">
    <text evidence="2">The sequence shown here is derived from an EMBL/GenBank/DDBJ whole genome shotgun (WGS) entry which is preliminary data.</text>
</comment>
<dbReference type="PANTHER" id="PTHR43798:SF33">
    <property type="entry name" value="HYDROLASE, PUTATIVE (AFU_ORTHOLOGUE AFUA_2G14860)-RELATED"/>
    <property type="match status" value="1"/>
</dbReference>
<keyword evidence="3" id="KW-1185">Reference proteome</keyword>
<protein>
    <recommendedName>
        <fullName evidence="1">AB hydrolase-1 domain-containing protein</fullName>
    </recommendedName>
</protein>
<evidence type="ECO:0000313" key="2">
    <source>
        <dbReference type="EMBL" id="EPZ16165.1"/>
    </source>
</evidence>
<dbReference type="PRINTS" id="PR00111">
    <property type="entry name" value="ABHYDROLASE"/>
</dbReference>
<dbReference type="AlphaFoldDB" id="S9ZFR9"/>
<dbReference type="InterPro" id="IPR050266">
    <property type="entry name" value="AB_hydrolase_sf"/>
</dbReference>
<dbReference type="PATRIC" id="fig|1348657.5.peg.1583"/>
<sequence length="308" mass="33840">MAARVLCYDAAMEISRSRFADVRGLRLHLREWGEEGLPRLYLLHGWMDASPSFQFVVDALAHDWHVIAPDWRGFGRSAWCGGDGYWFPDYFADLDAILRLCEGNDDAPVRLVGHSMGGNVALMYAGIRPARVAGVLALDAFGLPDRPAAEAPGRYQKWLASLTVRPRPRAYPSHDAIAARLRQDNPRLSSARATWLAHALAEAEGEGWRIAGDPAHRRVNPVLYRRAEAQACWQRITAPVLVVEPGAEPGTDHLRARIGISDADHAAALACFGALRLLTLADAGHNLHHDQPEQIAGIIEAFFLSDGP</sequence>
<dbReference type="EMBL" id="ATJV01000048">
    <property type="protein sequence ID" value="EPZ16165.1"/>
    <property type="molecule type" value="Genomic_DNA"/>
</dbReference>
<dbReference type="SUPFAM" id="SSF53474">
    <property type="entry name" value="alpha/beta-Hydrolases"/>
    <property type="match status" value="1"/>
</dbReference>
<dbReference type="InterPro" id="IPR029058">
    <property type="entry name" value="AB_hydrolase_fold"/>
</dbReference>
<organism evidence="2 3">
    <name type="scientific">Thauera terpenica 58Eu</name>
    <dbReference type="NCBI Taxonomy" id="1348657"/>
    <lineage>
        <taxon>Bacteria</taxon>
        <taxon>Pseudomonadati</taxon>
        <taxon>Pseudomonadota</taxon>
        <taxon>Betaproteobacteria</taxon>
        <taxon>Rhodocyclales</taxon>
        <taxon>Zoogloeaceae</taxon>
        <taxon>Thauera</taxon>
    </lineage>
</organism>
<reference evidence="2 3" key="1">
    <citation type="submission" date="2013-06" db="EMBL/GenBank/DDBJ databases">
        <title>Draft genome sequence of Thauera terpenica.</title>
        <authorList>
            <person name="Liu B."/>
            <person name="Frostegard A.H."/>
            <person name="Shapleigh J.P."/>
        </authorList>
    </citation>
    <scope>NUCLEOTIDE SEQUENCE [LARGE SCALE GENOMIC DNA]</scope>
    <source>
        <strain evidence="2 3">58Eu</strain>
    </source>
</reference>
<dbReference type="GO" id="GO:0016020">
    <property type="term" value="C:membrane"/>
    <property type="evidence" value="ECO:0007669"/>
    <property type="project" value="TreeGrafter"/>
</dbReference>
<name>S9ZFR9_9RHOO</name>
<dbReference type="PANTHER" id="PTHR43798">
    <property type="entry name" value="MONOACYLGLYCEROL LIPASE"/>
    <property type="match status" value="1"/>
</dbReference>
<dbReference type="eggNOG" id="COG2267">
    <property type="taxonomic scope" value="Bacteria"/>
</dbReference>
<dbReference type="Proteomes" id="UP000015455">
    <property type="component" value="Unassembled WGS sequence"/>
</dbReference>
<evidence type="ECO:0000313" key="3">
    <source>
        <dbReference type="Proteomes" id="UP000015455"/>
    </source>
</evidence>
<evidence type="ECO:0000259" key="1">
    <source>
        <dbReference type="Pfam" id="PF12697"/>
    </source>
</evidence>
<dbReference type="Pfam" id="PF12697">
    <property type="entry name" value="Abhydrolase_6"/>
    <property type="match status" value="1"/>
</dbReference>
<dbReference type="InterPro" id="IPR000073">
    <property type="entry name" value="AB_hydrolase_1"/>
</dbReference>
<feature type="domain" description="AB hydrolase-1" evidence="1">
    <location>
        <begin position="41"/>
        <end position="296"/>
    </location>
</feature>
<accession>S9ZFR9</accession>
<proteinExistence type="predicted"/>
<dbReference type="STRING" id="1348657.M622_03025"/>